<sequence length="432" mass="45196">MATLTFFKYERVIQVDGPQTSVTIQDLLNQIRLYEENLNNLDYGHIANAYGKQALGAGSYIGVTLELINDWRIAFEARSGPDTIGCTISGGNLVAINQYGNNPLKATAFTQVNIAQSSSPTIIQADANYGMLYMLESMRGRNRSVGAIWYWNPTSGNDSNDGLTPSNAVATFNKAQTLATAGAGDIIFALATAVGGVATTTENINVTKASLKIRGAGYQFQIIPSSPGSPTVNITGDSVEFEGFYIGTAAGGTDNGIEITGDNALIKNVWVKEVTGNGLQVTGSTRTQIENSAIEDSTLTGIKIGASTSRTLIKQCILSGNDADGVDLGGTSITDNIFENNLIFNNTGYGVDVGAGVIRTGVRLNHTFSGNTLGATRDLGTATFIETPAGGASASDIADAVWDEIIVSHTVPGTAGQVLKATKLKATLASLK</sequence>
<name>A0A0F9ZKG4_9BACT</name>
<evidence type="ECO:0000259" key="1">
    <source>
        <dbReference type="Pfam" id="PF13229"/>
    </source>
</evidence>
<reference evidence="2 3" key="1">
    <citation type="journal article" date="2015" name="Nature">
        <title>rRNA introns, odd ribosomes, and small enigmatic genomes across a large radiation of phyla.</title>
        <authorList>
            <person name="Brown C.T."/>
            <person name="Hug L.A."/>
            <person name="Thomas B.C."/>
            <person name="Sharon I."/>
            <person name="Castelle C.J."/>
            <person name="Singh A."/>
            <person name="Wilkins M.J."/>
            <person name="Williams K.H."/>
            <person name="Banfield J.F."/>
        </authorList>
    </citation>
    <scope>NUCLEOTIDE SEQUENCE [LARGE SCALE GENOMIC DNA]</scope>
</reference>
<evidence type="ECO:0000313" key="3">
    <source>
        <dbReference type="Proteomes" id="UP000034778"/>
    </source>
</evidence>
<dbReference type="Pfam" id="PF13229">
    <property type="entry name" value="Beta_helix"/>
    <property type="match status" value="1"/>
</dbReference>
<organism evidence="2 3">
    <name type="scientific">Candidatus Woesebacteria bacterium GW2011_GWB1_33_22</name>
    <dbReference type="NCBI Taxonomy" id="1618566"/>
    <lineage>
        <taxon>Bacteria</taxon>
        <taxon>Candidatus Woeseibacteriota</taxon>
    </lineage>
</organism>
<comment type="caution">
    <text evidence="2">The sequence shown here is derived from an EMBL/GenBank/DDBJ whole genome shotgun (WGS) entry which is preliminary data.</text>
</comment>
<dbReference type="SMART" id="SM00710">
    <property type="entry name" value="PbH1"/>
    <property type="match status" value="4"/>
</dbReference>
<accession>A0A0F9ZKG4</accession>
<gene>
    <name evidence="2" type="ORF">UR35_C0007G0020</name>
</gene>
<dbReference type="InterPro" id="IPR039448">
    <property type="entry name" value="Beta_helix"/>
</dbReference>
<evidence type="ECO:0000313" key="2">
    <source>
        <dbReference type="EMBL" id="KKP44604.1"/>
    </source>
</evidence>
<dbReference type="Proteomes" id="UP000034778">
    <property type="component" value="Unassembled WGS sequence"/>
</dbReference>
<dbReference type="Gene3D" id="2.160.20.10">
    <property type="entry name" value="Single-stranded right-handed beta-helix, Pectin lyase-like"/>
    <property type="match status" value="1"/>
</dbReference>
<feature type="domain" description="Right handed beta helix" evidence="1">
    <location>
        <begin position="253"/>
        <end position="371"/>
    </location>
</feature>
<protein>
    <recommendedName>
        <fullName evidence="1">Right handed beta helix domain-containing protein</fullName>
    </recommendedName>
</protein>
<proteinExistence type="predicted"/>
<dbReference type="InterPro" id="IPR011050">
    <property type="entry name" value="Pectin_lyase_fold/virulence"/>
</dbReference>
<dbReference type="AlphaFoldDB" id="A0A0F9ZKG4"/>
<dbReference type="STRING" id="1618566.UR35_C0007G0020"/>
<dbReference type="InterPro" id="IPR012334">
    <property type="entry name" value="Pectin_lyas_fold"/>
</dbReference>
<dbReference type="InterPro" id="IPR006626">
    <property type="entry name" value="PbH1"/>
</dbReference>
<dbReference type="EMBL" id="LBOW01000007">
    <property type="protein sequence ID" value="KKP44604.1"/>
    <property type="molecule type" value="Genomic_DNA"/>
</dbReference>
<dbReference type="SUPFAM" id="SSF51126">
    <property type="entry name" value="Pectin lyase-like"/>
    <property type="match status" value="1"/>
</dbReference>